<evidence type="ECO:0000259" key="1">
    <source>
        <dbReference type="Pfam" id="PF00534"/>
    </source>
</evidence>
<evidence type="ECO:0000313" key="3">
    <source>
        <dbReference type="Proteomes" id="UP000236724"/>
    </source>
</evidence>
<dbReference type="InterPro" id="IPR050194">
    <property type="entry name" value="Glycosyltransferase_grp1"/>
</dbReference>
<dbReference type="AlphaFoldDB" id="A0A1H6FCG3"/>
<dbReference type="Proteomes" id="UP000236724">
    <property type="component" value="Unassembled WGS sequence"/>
</dbReference>
<accession>A0A1H6FCG3</accession>
<proteinExistence type="predicted"/>
<dbReference type="EMBL" id="FMSV02000503">
    <property type="protein sequence ID" value="SEH06705.1"/>
    <property type="molecule type" value="Genomic_DNA"/>
</dbReference>
<reference evidence="2 3" key="1">
    <citation type="submission" date="2016-10" db="EMBL/GenBank/DDBJ databases">
        <authorList>
            <person name="de Groot N.N."/>
        </authorList>
    </citation>
    <scope>NUCLEOTIDE SEQUENCE [LARGE SCALE GENOMIC DNA]</scope>
    <source>
        <strain evidence="2">MBHS1</strain>
    </source>
</reference>
<evidence type="ECO:0000313" key="2">
    <source>
        <dbReference type="EMBL" id="SEH06705.1"/>
    </source>
</evidence>
<dbReference type="SUPFAM" id="SSF53756">
    <property type="entry name" value="UDP-Glycosyltransferase/glycogen phosphorylase"/>
    <property type="match status" value="1"/>
</dbReference>
<dbReference type="InterPro" id="IPR001296">
    <property type="entry name" value="Glyco_trans_1"/>
</dbReference>
<dbReference type="Pfam" id="PF00534">
    <property type="entry name" value="Glycos_transf_1"/>
    <property type="match status" value="1"/>
</dbReference>
<organism evidence="2 3">
    <name type="scientific">Candidatus Venteria ishoeyi</name>
    <dbReference type="NCBI Taxonomy" id="1899563"/>
    <lineage>
        <taxon>Bacteria</taxon>
        <taxon>Pseudomonadati</taxon>
        <taxon>Pseudomonadota</taxon>
        <taxon>Gammaproteobacteria</taxon>
        <taxon>Thiotrichales</taxon>
        <taxon>Thiotrichaceae</taxon>
        <taxon>Venteria</taxon>
    </lineage>
</organism>
<sequence length="127" mass="14064">MLEPLNARLAGLETHDGYRNTDLPQILQKMDVGIVPPIWWDNAPQVVFEMMALGVPLIGAEIGGIPDFVTHDKNGLLFKPGDAEDLQKQLLAIVSKPQKITNFRAALSPMKTIAEHADELEAFYQNT</sequence>
<dbReference type="RefSeq" id="WP_103920457.1">
    <property type="nucleotide sequence ID" value="NZ_FMSV02000503.1"/>
</dbReference>
<keyword evidence="2" id="KW-0328">Glycosyltransferase</keyword>
<dbReference type="OrthoDB" id="9804196at2"/>
<feature type="domain" description="Glycosyl transferase family 1" evidence="1">
    <location>
        <begin position="17"/>
        <end position="103"/>
    </location>
</feature>
<dbReference type="PANTHER" id="PTHR45947:SF15">
    <property type="entry name" value="TEICHURONIC ACID BIOSYNTHESIS GLYCOSYLTRANSFERASE TUAC-RELATED"/>
    <property type="match status" value="1"/>
</dbReference>
<dbReference type="PANTHER" id="PTHR45947">
    <property type="entry name" value="SULFOQUINOVOSYL TRANSFERASE SQD2"/>
    <property type="match status" value="1"/>
</dbReference>
<keyword evidence="2" id="KW-0808">Transferase</keyword>
<name>A0A1H6FCG3_9GAMM</name>
<dbReference type="GO" id="GO:0016757">
    <property type="term" value="F:glycosyltransferase activity"/>
    <property type="evidence" value="ECO:0007669"/>
    <property type="project" value="UniProtKB-KW"/>
</dbReference>
<dbReference type="Gene3D" id="3.40.50.2000">
    <property type="entry name" value="Glycogen Phosphorylase B"/>
    <property type="match status" value="1"/>
</dbReference>
<keyword evidence="3" id="KW-1185">Reference proteome</keyword>
<gene>
    <name evidence="2" type="ORF">MBHS_02570</name>
</gene>
<protein>
    <submittedName>
        <fullName evidence="2">UDP-D-galactose:(Glucosyl)lipopolysaccharide-1%2 C6-D-galactosyltransferase</fullName>
    </submittedName>
</protein>